<comment type="subcellular location">
    <subcellularLocation>
        <location evidence="1">Cell membrane</location>
        <topology evidence="1">Multi-pass membrane protein</topology>
    </subcellularLocation>
</comment>
<dbReference type="InterPro" id="IPR050968">
    <property type="entry name" value="Cytochrome_c_oxidase_bac_sub4"/>
</dbReference>
<dbReference type="Proteomes" id="UP000625210">
    <property type="component" value="Unassembled WGS sequence"/>
</dbReference>
<dbReference type="InterPro" id="IPR005171">
    <property type="entry name" value="Cyt_c_oxidase_su4_prok"/>
</dbReference>
<dbReference type="GO" id="GO:0019646">
    <property type="term" value="P:aerobic electron transport chain"/>
    <property type="evidence" value="ECO:0007669"/>
    <property type="project" value="TreeGrafter"/>
</dbReference>
<evidence type="ECO:0000256" key="5">
    <source>
        <dbReference type="ARBA" id="ARBA00022989"/>
    </source>
</evidence>
<comment type="similarity">
    <text evidence="2">Belongs to the cytochrome c oxidase bacterial subunit 4 family.</text>
</comment>
<comment type="caution">
    <text evidence="8">The sequence shown here is derived from an EMBL/GenBank/DDBJ whole genome shotgun (WGS) entry which is preliminary data.</text>
</comment>
<sequence length="98" mass="10897">MVQKESSASNRPRESSKKHLISFFWMILFTAAAFVVVATEAFSGPVTLAIILVLAAIQAVLQLFTFMHLDRRSQLPILFMASGIGLGVIFALSLWIWK</sequence>
<dbReference type="GO" id="GO:0015990">
    <property type="term" value="P:electron transport coupled proton transport"/>
    <property type="evidence" value="ECO:0007669"/>
    <property type="project" value="TreeGrafter"/>
</dbReference>
<evidence type="ECO:0000256" key="2">
    <source>
        <dbReference type="ARBA" id="ARBA00008079"/>
    </source>
</evidence>
<dbReference type="Pfam" id="PF03626">
    <property type="entry name" value="COX4_pro"/>
    <property type="match status" value="1"/>
</dbReference>
<dbReference type="PANTHER" id="PTHR36835:SF1">
    <property type="entry name" value="CYTOCHROME BO(3) UBIQUINOL OXIDASE SUBUNIT 4"/>
    <property type="match status" value="1"/>
</dbReference>
<name>A0A8J2VGK8_9BACL</name>
<keyword evidence="6 7" id="KW-0472">Membrane</keyword>
<gene>
    <name evidence="8" type="ORF">GCM10011571_06930</name>
</gene>
<feature type="transmembrane region" description="Helical" evidence="7">
    <location>
        <begin position="20"/>
        <end position="39"/>
    </location>
</feature>
<evidence type="ECO:0000313" key="8">
    <source>
        <dbReference type="EMBL" id="GGE08292.1"/>
    </source>
</evidence>
<reference evidence="8" key="2">
    <citation type="submission" date="2020-09" db="EMBL/GenBank/DDBJ databases">
        <authorList>
            <person name="Sun Q."/>
            <person name="Zhou Y."/>
        </authorList>
    </citation>
    <scope>NUCLEOTIDE SEQUENCE</scope>
    <source>
        <strain evidence="8">CGMCC 1.15179</strain>
    </source>
</reference>
<dbReference type="GO" id="GO:0015078">
    <property type="term" value="F:proton transmembrane transporter activity"/>
    <property type="evidence" value="ECO:0007669"/>
    <property type="project" value="TreeGrafter"/>
</dbReference>
<accession>A0A8J2VGK8</accession>
<reference evidence="8" key="1">
    <citation type="journal article" date="2014" name="Int. J. Syst. Evol. Microbiol.">
        <title>Complete genome sequence of Corynebacterium casei LMG S-19264T (=DSM 44701T), isolated from a smear-ripened cheese.</title>
        <authorList>
            <consortium name="US DOE Joint Genome Institute (JGI-PGF)"/>
            <person name="Walter F."/>
            <person name="Albersmeier A."/>
            <person name="Kalinowski J."/>
            <person name="Ruckert C."/>
        </authorList>
    </citation>
    <scope>NUCLEOTIDE SEQUENCE</scope>
    <source>
        <strain evidence="8">CGMCC 1.15179</strain>
    </source>
</reference>
<evidence type="ECO:0000313" key="9">
    <source>
        <dbReference type="Proteomes" id="UP000625210"/>
    </source>
</evidence>
<organism evidence="8 9">
    <name type="scientific">Marinithermofilum abyssi</name>
    <dbReference type="NCBI Taxonomy" id="1571185"/>
    <lineage>
        <taxon>Bacteria</taxon>
        <taxon>Bacillati</taxon>
        <taxon>Bacillota</taxon>
        <taxon>Bacilli</taxon>
        <taxon>Bacillales</taxon>
        <taxon>Thermoactinomycetaceae</taxon>
        <taxon>Marinithermofilum</taxon>
    </lineage>
</organism>
<evidence type="ECO:0000256" key="6">
    <source>
        <dbReference type="ARBA" id="ARBA00023136"/>
    </source>
</evidence>
<evidence type="ECO:0000256" key="4">
    <source>
        <dbReference type="ARBA" id="ARBA00022692"/>
    </source>
</evidence>
<keyword evidence="5 7" id="KW-1133">Transmembrane helix</keyword>
<dbReference type="GO" id="GO:0009486">
    <property type="term" value="F:cytochrome bo3 ubiquinol oxidase activity"/>
    <property type="evidence" value="ECO:0007669"/>
    <property type="project" value="TreeGrafter"/>
</dbReference>
<feature type="transmembrane region" description="Helical" evidence="7">
    <location>
        <begin position="77"/>
        <end position="97"/>
    </location>
</feature>
<dbReference type="AlphaFoldDB" id="A0A8J2VGK8"/>
<feature type="transmembrane region" description="Helical" evidence="7">
    <location>
        <begin position="45"/>
        <end position="65"/>
    </location>
</feature>
<keyword evidence="9" id="KW-1185">Reference proteome</keyword>
<evidence type="ECO:0000256" key="3">
    <source>
        <dbReference type="ARBA" id="ARBA00022475"/>
    </source>
</evidence>
<dbReference type="EMBL" id="BMHQ01000002">
    <property type="protein sequence ID" value="GGE08292.1"/>
    <property type="molecule type" value="Genomic_DNA"/>
</dbReference>
<keyword evidence="3" id="KW-1003">Cell membrane</keyword>
<evidence type="ECO:0008006" key="10">
    <source>
        <dbReference type="Google" id="ProtNLM"/>
    </source>
</evidence>
<proteinExistence type="inferred from homology"/>
<dbReference type="GO" id="GO:0005886">
    <property type="term" value="C:plasma membrane"/>
    <property type="evidence" value="ECO:0007669"/>
    <property type="project" value="UniProtKB-SubCell"/>
</dbReference>
<dbReference type="GO" id="GO:0009319">
    <property type="term" value="C:cytochrome o ubiquinol oxidase complex"/>
    <property type="evidence" value="ECO:0007669"/>
    <property type="project" value="TreeGrafter"/>
</dbReference>
<evidence type="ECO:0000256" key="7">
    <source>
        <dbReference type="SAM" id="Phobius"/>
    </source>
</evidence>
<protein>
    <recommendedName>
        <fullName evidence="10">Cytochrome c oxidase subunit 4</fullName>
    </recommendedName>
</protein>
<keyword evidence="4 7" id="KW-0812">Transmembrane</keyword>
<evidence type="ECO:0000256" key="1">
    <source>
        <dbReference type="ARBA" id="ARBA00004651"/>
    </source>
</evidence>
<dbReference type="PANTHER" id="PTHR36835">
    <property type="entry name" value="CYTOCHROME BO(3) UBIQUINOL OXIDASE SUBUNIT 4"/>
    <property type="match status" value="1"/>
</dbReference>
<dbReference type="RefSeq" id="WP_188646512.1">
    <property type="nucleotide sequence ID" value="NZ_BMHQ01000002.1"/>
</dbReference>